<protein>
    <submittedName>
        <fullName evidence="4">TetR family transcriptional regulator</fullName>
    </submittedName>
</protein>
<dbReference type="Proteomes" id="UP000313066">
    <property type="component" value="Unassembled WGS sequence"/>
</dbReference>
<keyword evidence="5" id="KW-1185">Reference proteome</keyword>
<dbReference type="InterPro" id="IPR009057">
    <property type="entry name" value="Homeodomain-like_sf"/>
</dbReference>
<evidence type="ECO:0000313" key="5">
    <source>
        <dbReference type="Proteomes" id="UP000313066"/>
    </source>
</evidence>
<dbReference type="InterPro" id="IPR001647">
    <property type="entry name" value="HTH_TetR"/>
</dbReference>
<dbReference type="GO" id="GO:0000976">
    <property type="term" value="F:transcription cis-regulatory region binding"/>
    <property type="evidence" value="ECO:0007669"/>
    <property type="project" value="TreeGrafter"/>
</dbReference>
<dbReference type="EMBL" id="VDMA02000005">
    <property type="protein sequence ID" value="KAB8185469.1"/>
    <property type="molecule type" value="Genomic_DNA"/>
</dbReference>
<dbReference type="InterPro" id="IPR050109">
    <property type="entry name" value="HTH-type_TetR-like_transc_reg"/>
</dbReference>
<dbReference type="AlphaFoldDB" id="A0A5N6BYC1"/>
<dbReference type="RefSeq" id="WP_139574367.1">
    <property type="nucleotide sequence ID" value="NZ_VDMA02000005.1"/>
</dbReference>
<dbReference type="PANTHER" id="PTHR30055">
    <property type="entry name" value="HTH-TYPE TRANSCRIPTIONAL REGULATOR RUTR"/>
    <property type="match status" value="1"/>
</dbReference>
<evidence type="ECO:0000256" key="2">
    <source>
        <dbReference type="PROSITE-ProRule" id="PRU00335"/>
    </source>
</evidence>
<accession>A0A5N6BYC1</accession>
<sequence length="189" mass="19903">MTEAGARLTRAERRRRTEARILAEAARLFAESGYADTTIRAVAAAAGVNPGLVMHYFGSKEELFLSVARARPSGPLGGEPEQVVQEMLDRLAASMAVEPVESLAVLRSMLTHPGASEAASEGAARYRAQLAAAIPAADAGVRAALISAVLIGVVLGRHLLKLEELRDAPPEQIAELLRPCLRSLTGADG</sequence>
<organism evidence="4 5">
    <name type="scientific">Microbispora catharanthi</name>
    <dbReference type="NCBI Taxonomy" id="1712871"/>
    <lineage>
        <taxon>Bacteria</taxon>
        <taxon>Bacillati</taxon>
        <taxon>Actinomycetota</taxon>
        <taxon>Actinomycetes</taxon>
        <taxon>Streptosporangiales</taxon>
        <taxon>Streptosporangiaceae</taxon>
        <taxon>Microbispora</taxon>
    </lineage>
</organism>
<dbReference type="InterPro" id="IPR041678">
    <property type="entry name" value="TetR_C_16"/>
</dbReference>
<proteinExistence type="predicted"/>
<dbReference type="SUPFAM" id="SSF48498">
    <property type="entry name" value="Tetracyclin repressor-like, C-terminal domain"/>
    <property type="match status" value="1"/>
</dbReference>
<gene>
    <name evidence="4" type="ORF">FH610_011835</name>
</gene>
<dbReference type="SUPFAM" id="SSF46689">
    <property type="entry name" value="Homeodomain-like"/>
    <property type="match status" value="1"/>
</dbReference>
<dbReference type="Pfam" id="PF17920">
    <property type="entry name" value="TetR_C_16"/>
    <property type="match status" value="1"/>
</dbReference>
<feature type="domain" description="HTH tetR-type" evidence="3">
    <location>
        <begin position="15"/>
        <end position="75"/>
    </location>
</feature>
<dbReference type="Pfam" id="PF00440">
    <property type="entry name" value="TetR_N"/>
    <property type="match status" value="1"/>
</dbReference>
<dbReference type="GO" id="GO:0003700">
    <property type="term" value="F:DNA-binding transcription factor activity"/>
    <property type="evidence" value="ECO:0007669"/>
    <property type="project" value="TreeGrafter"/>
</dbReference>
<dbReference type="InterPro" id="IPR036271">
    <property type="entry name" value="Tet_transcr_reg_TetR-rel_C_sf"/>
</dbReference>
<keyword evidence="1 2" id="KW-0238">DNA-binding</keyword>
<evidence type="ECO:0000256" key="1">
    <source>
        <dbReference type="ARBA" id="ARBA00023125"/>
    </source>
</evidence>
<evidence type="ECO:0000259" key="3">
    <source>
        <dbReference type="PROSITE" id="PS50977"/>
    </source>
</evidence>
<name>A0A5N6BYC1_9ACTN</name>
<dbReference type="PRINTS" id="PR00455">
    <property type="entry name" value="HTHTETR"/>
</dbReference>
<feature type="DNA-binding region" description="H-T-H motif" evidence="2">
    <location>
        <begin position="38"/>
        <end position="57"/>
    </location>
</feature>
<comment type="caution">
    <text evidence="4">The sequence shown here is derived from an EMBL/GenBank/DDBJ whole genome shotgun (WGS) entry which is preliminary data.</text>
</comment>
<reference evidence="4 5" key="1">
    <citation type="submission" date="2019-10" db="EMBL/GenBank/DDBJ databases">
        <title>Nonomuraea sp. nov., isolated from Phyllanthus amarus.</title>
        <authorList>
            <person name="Klykleung N."/>
            <person name="Tanasupawat S."/>
        </authorList>
    </citation>
    <scope>NUCLEOTIDE SEQUENCE [LARGE SCALE GENOMIC DNA]</scope>
    <source>
        <strain evidence="4 5">CR1-09</strain>
    </source>
</reference>
<dbReference type="PROSITE" id="PS50977">
    <property type="entry name" value="HTH_TETR_2"/>
    <property type="match status" value="1"/>
</dbReference>
<evidence type="ECO:0000313" key="4">
    <source>
        <dbReference type="EMBL" id="KAB8185469.1"/>
    </source>
</evidence>
<dbReference type="Gene3D" id="1.10.357.10">
    <property type="entry name" value="Tetracycline Repressor, domain 2"/>
    <property type="match status" value="1"/>
</dbReference>
<dbReference type="PANTHER" id="PTHR30055:SF235">
    <property type="entry name" value="TRANSCRIPTIONAL REGULATORY PROTEIN"/>
    <property type="match status" value="1"/>
</dbReference>
<dbReference type="Gene3D" id="1.10.10.60">
    <property type="entry name" value="Homeodomain-like"/>
    <property type="match status" value="1"/>
</dbReference>